<comment type="subcellular location">
    <subcellularLocation>
        <location evidence="1">Nucleus</location>
    </subcellularLocation>
</comment>
<evidence type="ECO:0000256" key="1">
    <source>
        <dbReference type="ARBA" id="ARBA00004123"/>
    </source>
</evidence>
<evidence type="ECO:0000256" key="3">
    <source>
        <dbReference type="ARBA" id="ARBA00022833"/>
    </source>
</evidence>
<sequence length="777" mass="87141">MSSGDGVATPVASRKVRLACQRCRAKRVKCDGGIPACGNCSRAGVSCVDVDGRNAGVSIPRDHTAKCQARIKWLEENIRLLDPEFDLSKGPNINPHILNGAETPTGANEVGETAHLQNTYSADSNDRTSETSHKKRSYASLLTSDQDPPSVEARSVAIDLGMISLHSDSRQQSYLGSSSGLLFTKLIGVDNEALSRPQSSTPSNTAPQHRMAEPRHSTETYSLIYRQISKELPDPQEASTLFGIYFREIHIDHPFLHPQSLINAYNALVFCVELGYSGNMDQNGWIEGITPFPYNGRLEITGDQNFIPITIFTATFHVFMVFSLAATLLTRNKIFDFSPTRFHQVAINTATEGISSISLSSLQSILLLIVQGMIGPADFNIWTLSHIAMSYCIDLGLHREPTAFTDISPTTLILRKLIFYTVYNLDRTIATIQGRPLGIRDETFDIQLPDIREVSNEILSATNDPSSMCHYLRGTEDLEISIHRFKLDRHISEIKLLFYHLPNNNQVFTFSRDHAADQIRIKASLDDWFAKIKNTCSSFNIHNATGRESSKLHCKRLKLEVLYYGAVALLYQPSHALPQPTQTALHFCYESACKRLHIYNHLNDIQNLYFNWRNIHGIFASGATIIFCFWSSPEIQLIIPFSDALRDLRTCSNLLSIGGQWWPSVRGGKDSFDRIVDLTVKRLSYLQNSNSSSSQAQLQSQPRYPHAHFLRRSNITSHTAKTPLVFPDEVTHDNTLFTEPAGESEITAIDTLMENFFADYLQGDWSWDPFSAPETNI</sequence>
<evidence type="ECO:0000259" key="9">
    <source>
        <dbReference type="PROSITE" id="PS50048"/>
    </source>
</evidence>
<keyword evidence="5" id="KW-0238">DNA-binding</keyword>
<keyword evidence="7" id="KW-0539">Nucleus</keyword>
<feature type="compositionally biased region" description="Polar residues" evidence="8">
    <location>
        <begin position="196"/>
        <end position="207"/>
    </location>
</feature>
<dbReference type="InterPro" id="IPR007219">
    <property type="entry name" value="XnlR_reg_dom"/>
</dbReference>
<dbReference type="GO" id="GO:0006351">
    <property type="term" value="P:DNA-templated transcription"/>
    <property type="evidence" value="ECO:0007669"/>
    <property type="project" value="InterPro"/>
</dbReference>
<keyword evidence="3" id="KW-0862">Zinc</keyword>
<dbReference type="PROSITE" id="PS50048">
    <property type="entry name" value="ZN2_CY6_FUNGAL_2"/>
    <property type="match status" value="1"/>
</dbReference>
<dbReference type="SMART" id="SM00906">
    <property type="entry name" value="Fungal_trans"/>
    <property type="match status" value="1"/>
</dbReference>
<keyword evidence="6" id="KW-0804">Transcription</keyword>
<dbReference type="InterPro" id="IPR036864">
    <property type="entry name" value="Zn2-C6_fun-type_DNA-bd_sf"/>
</dbReference>
<evidence type="ECO:0000256" key="4">
    <source>
        <dbReference type="ARBA" id="ARBA00023015"/>
    </source>
</evidence>
<dbReference type="GeneID" id="70240408"/>
<protein>
    <submittedName>
        <fullName evidence="10">Zn(II)2Cys6 transcription factor</fullName>
    </submittedName>
</protein>
<dbReference type="GO" id="GO:0008270">
    <property type="term" value="F:zinc ion binding"/>
    <property type="evidence" value="ECO:0007669"/>
    <property type="project" value="InterPro"/>
</dbReference>
<keyword evidence="2" id="KW-0479">Metal-binding</keyword>
<proteinExistence type="predicted"/>
<dbReference type="GO" id="GO:0000981">
    <property type="term" value="F:DNA-binding transcription factor activity, RNA polymerase II-specific"/>
    <property type="evidence" value="ECO:0007669"/>
    <property type="project" value="InterPro"/>
</dbReference>
<feature type="domain" description="Zn(2)-C6 fungal-type" evidence="9">
    <location>
        <begin position="19"/>
        <end position="49"/>
    </location>
</feature>
<dbReference type="SUPFAM" id="SSF57701">
    <property type="entry name" value="Zn2/Cys6 DNA-binding domain"/>
    <property type="match status" value="1"/>
</dbReference>
<dbReference type="CDD" id="cd00067">
    <property type="entry name" value="GAL4"/>
    <property type="match status" value="1"/>
</dbReference>
<comment type="caution">
    <text evidence="10">The sequence shown here is derived from an EMBL/GenBank/DDBJ whole genome shotgun (WGS) entry which is preliminary data.</text>
</comment>
<gene>
    <name evidence="10" type="ORF">BGW36DRAFT_2655</name>
</gene>
<dbReference type="RefSeq" id="XP_046077475.1">
    <property type="nucleotide sequence ID" value="XM_046210121.1"/>
</dbReference>
<dbReference type="Pfam" id="PF00172">
    <property type="entry name" value="Zn_clus"/>
    <property type="match status" value="1"/>
</dbReference>
<name>A0AAD4L6J1_9EURO</name>
<dbReference type="PROSITE" id="PS00463">
    <property type="entry name" value="ZN2_CY6_FUNGAL_1"/>
    <property type="match status" value="1"/>
</dbReference>
<dbReference type="InterPro" id="IPR052202">
    <property type="entry name" value="Yeast_MetPath_Reg"/>
</dbReference>
<dbReference type="PANTHER" id="PTHR47782">
    <property type="entry name" value="ZN(II)2CYS6 TRANSCRIPTION FACTOR (EUROFUNG)-RELATED"/>
    <property type="match status" value="1"/>
</dbReference>
<dbReference type="GO" id="GO:0045944">
    <property type="term" value="P:positive regulation of transcription by RNA polymerase II"/>
    <property type="evidence" value="ECO:0007669"/>
    <property type="project" value="TreeGrafter"/>
</dbReference>
<keyword evidence="11" id="KW-1185">Reference proteome</keyword>
<evidence type="ECO:0000256" key="8">
    <source>
        <dbReference type="SAM" id="MobiDB-lite"/>
    </source>
</evidence>
<dbReference type="GO" id="GO:0005634">
    <property type="term" value="C:nucleus"/>
    <property type="evidence" value="ECO:0007669"/>
    <property type="project" value="UniProtKB-SubCell"/>
</dbReference>
<feature type="region of interest" description="Disordered" evidence="8">
    <location>
        <begin position="194"/>
        <end position="216"/>
    </location>
</feature>
<accession>A0AAD4L6J1</accession>
<dbReference type="CDD" id="cd12148">
    <property type="entry name" value="fungal_TF_MHR"/>
    <property type="match status" value="1"/>
</dbReference>
<dbReference type="Proteomes" id="UP001201262">
    <property type="component" value="Unassembled WGS sequence"/>
</dbReference>
<evidence type="ECO:0000256" key="6">
    <source>
        <dbReference type="ARBA" id="ARBA00023163"/>
    </source>
</evidence>
<dbReference type="SMART" id="SM00066">
    <property type="entry name" value="GAL4"/>
    <property type="match status" value="1"/>
</dbReference>
<dbReference type="Gene3D" id="4.10.240.10">
    <property type="entry name" value="Zn(2)-C6 fungal-type DNA-binding domain"/>
    <property type="match status" value="1"/>
</dbReference>
<dbReference type="Pfam" id="PF04082">
    <property type="entry name" value="Fungal_trans"/>
    <property type="match status" value="1"/>
</dbReference>
<evidence type="ECO:0000256" key="5">
    <source>
        <dbReference type="ARBA" id="ARBA00023125"/>
    </source>
</evidence>
<organism evidence="10 11">
    <name type="scientific">Talaromyces proteolyticus</name>
    <dbReference type="NCBI Taxonomy" id="1131652"/>
    <lineage>
        <taxon>Eukaryota</taxon>
        <taxon>Fungi</taxon>
        <taxon>Dikarya</taxon>
        <taxon>Ascomycota</taxon>
        <taxon>Pezizomycotina</taxon>
        <taxon>Eurotiomycetes</taxon>
        <taxon>Eurotiomycetidae</taxon>
        <taxon>Eurotiales</taxon>
        <taxon>Trichocomaceae</taxon>
        <taxon>Talaromyces</taxon>
        <taxon>Talaromyces sect. Bacilispori</taxon>
    </lineage>
</organism>
<dbReference type="AlphaFoldDB" id="A0AAD4L6J1"/>
<evidence type="ECO:0000256" key="2">
    <source>
        <dbReference type="ARBA" id="ARBA00022723"/>
    </source>
</evidence>
<feature type="region of interest" description="Disordered" evidence="8">
    <location>
        <begin position="118"/>
        <end position="150"/>
    </location>
</feature>
<reference evidence="10" key="1">
    <citation type="submission" date="2021-12" db="EMBL/GenBank/DDBJ databases">
        <title>Convergent genome expansion in fungi linked to evolution of root-endophyte symbiosis.</title>
        <authorList>
            <consortium name="DOE Joint Genome Institute"/>
            <person name="Ke Y.-H."/>
            <person name="Bonito G."/>
            <person name="Liao H.-L."/>
            <person name="Looney B."/>
            <person name="Rojas-Flechas A."/>
            <person name="Nash J."/>
            <person name="Hameed K."/>
            <person name="Schadt C."/>
            <person name="Martin F."/>
            <person name="Crous P.W."/>
            <person name="Miettinen O."/>
            <person name="Magnuson J.K."/>
            <person name="Labbe J."/>
            <person name="Jacobson D."/>
            <person name="Doktycz M.J."/>
            <person name="Veneault-Fourrey C."/>
            <person name="Kuo A."/>
            <person name="Mondo S."/>
            <person name="Calhoun S."/>
            <person name="Riley R."/>
            <person name="Ohm R."/>
            <person name="LaButti K."/>
            <person name="Andreopoulos B."/>
            <person name="Pangilinan J."/>
            <person name="Nolan M."/>
            <person name="Tritt A."/>
            <person name="Clum A."/>
            <person name="Lipzen A."/>
            <person name="Daum C."/>
            <person name="Barry K."/>
            <person name="Grigoriev I.V."/>
            <person name="Vilgalys R."/>
        </authorList>
    </citation>
    <scope>NUCLEOTIDE SEQUENCE</scope>
    <source>
        <strain evidence="10">PMI_201</strain>
    </source>
</reference>
<dbReference type="GO" id="GO:0043565">
    <property type="term" value="F:sequence-specific DNA binding"/>
    <property type="evidence" value="ECO:0007669"/>
    <property type="project" value="TreeGrafter"/>
</dbReference>
<dbReference type="PANTHER" id="PTHR47782:SF1">
    <property type="entry name" value="PYRIMIDINE PATHWAY REGULATORY PROTEIN 1"/>
    <property type="match status" value="1"/>
</dbReference>
<dbReference type="InterPro" id="IPR001138">
    <property type="entry name" value="Zn2Cys6_DnaBD"/>
</dbReference>
<evidence type="ECO:0000313" key="11">
    <source>
        <dbReference type="Proteomes" id="UP001201262"/>
    </source>
</evidence>
<evidence type="ECO:0000313" key="10">
    <source>
        <dbReference type="EMBL" id="KAH8704854.1"/>
    </source>
</evidence>
<dbReference type="EMBL" id="JAJTJA010000001">
    <property type="protein sequence ID" value="KAH8704854.1"/>
    <property type="molecule type" value="Genomic_DNA"/>
</dbReference>
<evidence type="ECO:0000256" key="7">
    <source>
        <dbReference type="ARBA" id="ARBA00023242"/>
    </source>
</evidence>
<keyword evidence="4" id="KW-0805">Transcription regulation</keyword>